<reference evidence="10" key="1">
    <citation type="submission" date="2021-02" db="EMBL/GenBank/DDBJ databases">
        <authorList>
            <person name="Nowell W R."/>
        </authorList>
    </citation>
    <scope>NUCLEOTIDE SEQUENCE</scope>
</reference>
<evidence type="ECO:0000313" key="11">
    <source>
        <dbReference type="Proteomes" id="UP000663836"/>
    </source>
</evidence>
<protein>
    <recommendedName>
        <fullName evidence="9">NAD(P)(+)--arginine ADP-ribosyltransferase</fullName>
        <ecNumber evidence="9">2.4.2.31</ecNumber>
    </recommendedName>
    <alternativeName>
        <fullName evidence="9">Mono(ADP-ribosyl)transferase</fullName>
    </alternativeName>
</protein>
<dbReference type="Gene3D" id="1.25.40.10">
    <property type="entry name" value="Tetratricopeptide repeat domain"/>
    <property type="match status" value="2"/>
</dbReference>
<proteinExistence type="inferred from homology"/>
<dbReference type="InterPro" id="IPR019734">
    <property type="entry name" value="TPR_rpt"/>
</dbReference>
<dbReference type="SUPFAM" id="SSF48452">
    <property type="entry name" value="TPR-like"/>
    <property type="match status" value="1"/>
</dbReference>
<keyword evidence="6 8" id="KW-0802">TPR repeat</keyword>
<evidence type="ECO:0000256" key="2">
    <source>
        <dbReference type="ARBA" id="ARBA00022676"/>
    </source>
</evidence>
<dbReference type="PANTHER" id="PTHR45641:SF19">
    <property type="entry name" value="NEPHROCYSTIN-3"/>
    <property type="match status" value="1"/>
</dbReference>
<dbReference type="PANTHER" id="PTHR45641">
    <property type="entry name" value="TETRATRICOPEPTIDE REPEAT PROTEIN (AFU_ORTHOLOGUE AFUA_6G03870)"/>
    <property type="match status" value="1"/>
</dbReference>
<evidence type="ECO:0000256" key="8">
    <source>
        <dbReference type="PROSITE-ProRule" id="PRU00339"/>
    </source>
</evidence>
<evidence type="ECO:0000256" key="4">
    <source>
        <dbReference type="ARBA" id="ARBA00022695"/>
    </source>
</evidence>
<organism evidence="10 11">
    <name type="scientific">Rotaria sordida</name>
    <dbReference type="NCBI Taxonomy" id="392033"/>
    <lineage>
        <taxon>Eukaryota</taxon>
        <taxon>Metazoa</taxon>
        <taxon>Spiralia</taxon>
        <taxon>Gnathifera</taxon>
        <taxon>Rotifera</taxon>
        <taxon>Eurotatoria</taxon>
        <taxon>Bdelloidea</taxon>
        <taxon>Philodinida</taxon>
        <taxon>Philodinidae</taxon>
        <taxon>Rotaria</taxon>
    </lineage>
</organism>
<dbReference type="AlphaFoldDB" id="A0A819HAP6"/>
<evidence type="ECO:0000256" key="7">
    <source>
        <dbReference type="ARBA" id="ARBA00047597"/>
    </source>
</evidence>
<feature type="repeat" description="TPR" evidence="8">
    <location>
        <begin position="451"/>
        <end position="484"/>
    </location>
</feature>
<comment type="caution">
    <text evidence="10">The sequence shown here is derived from an EMBL/GenBank/DDBJ whole genome shotgun (WGS) entry which is preliminary data.</text>
</comment>
<dbReference type="SUPFAM" id="SSF56399">
    <property type="entry name" value="ADP-ribosylation"/>
    <property type="match status" value="1"/>
</dbReference>
<gene>
    <name evidence="10" type="ORF">JBS370_LOCUS20574</name>
</gene>
<dbReference type="EC" id="2.4.2.31" evidence="9"/>
<dbReference type="EMBL" id="CAJOBD010002610">
    <property type="protein sequence ID" value="CAF3895126.1"/>
    <property type="molecule type" value="Genomic_DNA"/>
</dbReference>
<keyword evidence="9" id="KW-0520">NAD</keyword>
<dbReference type="GO" id="GO:0016779">
    <property type="term" value="F:nucleotidyltransferase activity"/>
    <property type="evidence" value="ECO:0007669"/>
    <property type="project" value="UniProtKB-KW"/>
</dbReference>
<dbReference type="Gene3D" id="3.90.176.10">
    <property type="entry name" value="Toxin ADP-ribosyltransferase, Chain A, domain 1"/>
    <property type="match status" value="1"/>
</dbReference>
<sequence>MATTNINNLNNDFVIIWLDSTIEKNKDNQDTKALIRQLVRGNLLTFDDPDKCIDDITNQPPTKRVFLIISNAFGQKVIPLIYELPYIQAIYIYCGNRKIVETWVKPNLKIAGIFIQKKALLHKICNDVGICDNKNEDLPMSIFHLTERENTLRKLTKESATFMWYRSILMVLQLMAKYGNSKDEMITECRTIYHNDENEQMKINDFEKNYSPTKAFWWYTYDSFVYRLLNKALRTQNIEVIFKFRFFINDLHNQIKQLYYQYLDDHSSVIDHHHIRVYRGQRLNMIELDLLKRNVNELISMNSFLSTTLNEKLAKIFADTSDQLNEPSPLQSVLFIIDICNMNKEMTPFAILKNYFCCQDDEEEVLFSISAVFKVQSVEQHSNMWHVHLQLSQEQNKFNQNLLDHMMKEIGSEPDPLSFGWFLFRMNEFNKAKRYAKYMLTQLPSNDKAIGNAYNLLGLIYKDTNQLEQSVEFYEKALDIYSRLCRRDSPQVIATHCNLGLSYLALGDIRNADEQQRQAEEKLFNTLQSKDTLLIATVKSLKAKIQTEYGDNINALKNLKLILESKLKRLPSVHPSIASTLRAIGIVHEKMNNNVKALEYFQQALEIGNKSLPPDHLDLVDYHINIGCIYDKQKQFKFALKQFELALKIMNDFPREENDRIDKLETYIADTRKKLYQL</sequence>
<evidence type="ECO:0000256" key="5">
    <source>
        <dbReference type="ARBA" id="ARBA00022737"/>
    </source>
</evidence>
<keyword evidence="3 9" id="KW-0808">Transferase</keyword>
<feature type="repeat" description="TPR" evidence="8">
    <location>
        <begin position="578"/>
        <end position="611"/>
    </location>
</feature>
<dbReference type="PROSITE" id="PS51996">
    <property type="entry name" value="TR_MART"/>
    <property type="match status" value="1"/>
</dbReference>
<evidence type="ECO:0000256" key="6">
    <source>
        <dbReference type="ARBA" id="ARBA00022803"/>
    </source>
</evidence>
<dbReference type="Proteomes" id="UP000663836">
    <property type="component" value="Unassembled WGS sequence"/>
</dbReference>
<dbReference type="GO" id="GO:0106274">
    <property type="term" value="F:NAD+-protein-arginine ADP-ribosyltransferase activity"/>
    <property type="evidence" value="ECO:0007669"/>
    <property type="project" value="UniProtKB-EC"/>
</dbReference>
<comment type="catalytic activity">
    <reaction evidence="7 9">
        <text>L-arginyl-[protein] + NAD(+) = N(omega)-(ADP-D-ribosyl)-L-arginyl-[protein] + nicotinamide + H(+)</text>
        <dbReference type="Rhea" id="RHEA:19149"/>
        <dbReference type="Rhea" id="RHEA-COMP:10532"/>
        <dbReference type="Rhea" id="RHEA-COMP:15087"/>
        <dbReference type="ChEBI" id="CHEBI:15378"/>
        <dbReference type="ChEBI" id="CHEBI:17154"/>
        <dbReference type="ChEBI" id="CHEBI:29965"/>
        <dbReference type="ChEBI" id="CHEBI:57540"/>
        <dbReference type="ChEBI" id="CHEBI:142554"/>
        <dbReference type="EC" id="2.4.2.31"/>
    </reaction>
</comment>
<dbReference type="SMART" id="SM00028">
    <property type="entry name" value="TPR"/>
    <property type="match status" value="4"/>
</dbReference>
<evidence type="ECO:0000256" key="1">
    <source>
        <dbReference type="ARBA" id="ARBA00009558"/>
    </source>
</evidence>
<keyword evidence="2 9" id="KW-0328">Glycosyltransferase</keyword>
<evidence type="ECO:0000256" key="9">
    <source>
        <dbReference type="RuleBase" id="RU361228"/>
    </source>
</evidence>
<dbReference type="Pfam" id="PF01129">
    <property type="entry name" value="ART"/>
    <property type="match status" value="1"/>
</dbReference>
<keyword evidence="5" id="KW-0677">Repeat</keyword>
<dbReference type="InterPro" id="IPR000768">
    <property type="entry name" value="ART"/>
</dbReference>
<dbReference type="PROSITE" id="PS50005">
    <property type="entry name" value="TPR"/>
    <property type="match status" value="2"/>
</dbReference>
<evidence type="ECO:0000256" key="3">
    <source>
        <dbReference type="ARBA" id="ARBA00022679"/>
    </source>
</evidence>
<evidence type="ECO:0000313" key="10">
    <source>
        <dbReference type="EMBL" id="CAF3895126.1"/>
    </source>
</evidence>
<dbReference type="Pfam" id="PF13424">
    <property type="entry name" value="TPR_12"/>
    <property type="match status" value="2"/>
</dbReference>
<keyword evidence="4" id="KW-0548">Nucleotidyltransferase</keyword>
<dbReference type="InterPro" id="IPR011990">
    <property type="entry name" value="TPR-like_helical_dom_sf"/>
</dbReference>
<accession>A0A819HAP6</accession>
<comment type="similarity">
    <text evidence="1 9">Belongs to the Arg-specific ADP-ribosyltransferase family.</text>
</comment>
<name>A0A819HAP6_9BILA</name>
<keyword evidence="9" id="KW-0521">NADP</keyword>